<dbReference type="GO" id="GO:0045016">
    <property type="term" value="P:mitochondrial magnesium ion transmembrane transport"/>
    <property type="evidence" value="ECO:0007669"/>
    <property type="project" value="UniProtKB-ARBA"/>
</dbReference>
<evidence type="ECO:0000313" key="16">
    <source>
        <dbReference type="EMBL" id="KAK7756596.1"/>
    </source>
</evidence>
<keyword evidence="10" id="KW-0496">Mitochondrion</keyword>
<dbReference type="InterPro" id="IPR045863">
    <property type="entry name" value="CorA_TM1_TM2"/>
</dbReference>
<evidence type="ECO:0000256" key="1">
    <source>
        <dbReference type="ARBA" id="ARBA00004448"/>
    </source>
</evidence>
<dbReference type="CDD" id="cd12823">
    <property type="entry name" value="Mrs2_Mfm1p-like"/>
    <property type="match status" value="1"/>
</dbReference>
<evidence type="ECO:0000256" key="10">
    <source>
        <dbReference type="ARBA" id="ARBA00023128"/>
    </source>
</evidence>
<feature type="transmembrane region" description="Helical" evidence="14">
    <location>
        <begin position="458"/>
        <end position="479"/>
    </location>
</feature>
<dbReference type="Gene3D" id="1.20.58.340">
    <property type="entry name" value="Magnesium transport protein CorA, transmembrane region"/>
    <property type="match status" value="1"/>
</dbReference>
<keyword evidence="17" id="KW-1185">Reference proteome</keyword>
<comment type="caution">
    <text evidence="16">The sequence shown here is derived from an EMBL/GenBank/DDBJ whole genome shotgun (WGS) entry which is preliminary data.</text>
</comment>
<keyword evidence="3 14" id="KW-0813">Transport</keyword>
<evidence type="ECO:0000256" key="13">
    <source>
        <dbReference type="ARBA" id="ARBA00046701"/>
    </source>
</evidence>
<keyword evidence="7" id="KW-0809">Transit peptide</keyword>
<feature type="region of interest" description="Disordered" evidence="15">
    <location>
        <begin position="116"/>
        <end position="154"/>
    </location>
</feature>
<comment type="function">
    <text evidence="12">High-conductance magnesium-selective channel that mediates the influx of magnesium into the mitochondrial matrix. Essential for the splicing of mRNA group II introns in mitochondria by affecting mitochondrial magnesium concentrations, which are critical for group II intron splicing. It also suppresses a variety of mitochondrial intron mutations and its absence may disturb the assembly of mitochondrial membrane complexes.</text>
</comment>
<evidence type="ECO:0000313" key="17">
    <source>
        <dbReference type="Proteomes" id="UP001320420"/>
    </source>
</evidence>
<evidence type="ECO:0000256" key="2">
    <source>
        <dbReference type="ARBA" id="ARBA00009765"/>
    </source>
</evidence>
<dbReference type="PANTHER" id="PTHR13890:SF0">
    <property type="entry name" value="MAGNESIUM TRANSPORTER MRS2 HOMOLOG, MITOCHONDRIAL"/>
    <property type="match status" value="1"/>
</dbReference>
<name>A0AAN9UZ60_9PEZI</name>
<keyword evidence="5 14" id="KW-0999">Mitochondrion inner membrane</keyword>
<accession>A0AAN9UZ60</accession>
<evidence type="ECO:0000256" key="5">
    <source>
        <dbReference type="ARBA" id="ARBA00022792"/>
    </source>
</evidence>
<dbReference type="FunFam" id="2.40.128.330:FF:000002">
    <property type="entry name" value="Inner membrane magnesium transporter mrs2"/>
    <property type="match status" value="1"/>
</dbReference>
<comment type="similarity">
    <text evidence="2 14">Belongs to the CorA metal ion transporter (MIT) (TC 1.A.35) family.</text>
</comment>
<dbReference type="GO" id="GO:0005743">
    <property type="term" value="C:mitochondrial inner membrane"/>
    <property type="evidence" value="ECO:0007669"/>
    <property type="project" value="UniProtKB-SubCell"/>
</dbReference>
<keyword evidence="9 14" id="KW-0406">Ion transport</keyword>
<organism evidence="16 17">
    <name type="scientific">Diatrype stigma</name>
    <dbReference type="NCBI Taxonomy" id="117547"/>
    <lineage>
        <taxon>Eukaryota</taxon>
        <taxon>Fungi</taxon>
        <taxon>Dikarya</taxon>
        <taxon>Ascomycota</taxon>
        <taxon>Pezizomycotina</taxon>
        <taxon>Sordariomycetes</taxon>
        <taxon>Xylariomycetidae</taxon>
        <taxon>Xylariales</taxon>
        <taxon>Diatrypaceae</taxon>
        <taxon>Diatrype</taxon>
    </lineage>
</organism>
<comment type="subcellular location">
    <subcellularLocation>
        <location evidence="1 14">Mitochondrion inner membrane</location>
        <topology evidence="1 14">Multi-pass membrane protein</topology>
    </subcellularLocation>
</comment>
<keyword evidence="6 14" id="KW-0460">Magnesium</keyword>
<evidence type="ECO:0000256" key="14">
    <source>
        <dbReference type="RuleBase" id="RU366042"/>
    </source>
</evidence>
<reference evidence="16 17" key="1">
    <citation type="submission" date="2024-02" db="EMBL/GenBank/DDBJ databases">
        <title>De novo assembly and annotation of 12 fungi associated with fruit tree decline syndrome in Ontario, Canada.</title>
        <authorList>
            <person name="Sulman M."/>
            <person name="Ellouze W."/>
            <person name="Ilyukhin E."/>
        </authorList>
    </citation>
    <scope>NUCLEOTIDE SEQUENCE [LARGE SCALE GENOMIC DNA]</scope>
    <source>
        <strain evidence="16 17">M11/M66-122</strain>
    </source>
</reference>
<dbReference type="Pfam" id="PF22099">
    <property type="entry name" value="MRS2-like"/>
    <property type="match status" value="1"/>
</dbReference>
<evidence type="ECO:0000256" key="11">
    <source>
        <dbReference type="ARBA" id="ARBA00023136"/>
    </source>
</evidence>
<feature type="compositionally biased region" description="Acidic residues" evidence="15">
    <location>
        <begin position="141"/>
        <end position="151"/>
    </location>
</feature>
<evidence type="ECO:0000256" key="4">
    <source>
        <dbReference type="ARBA" id="ARBA00022692"/>
    </source>
</evidence>
<evidence type="ECO:0000256" key="15">
    <source>
        <dbReference type="SAM" id="MobiDB-lite"/>
    </source>
</evidence>
<protein>
    <recommendedName>
        <fullName evidence="14">Magnesium transporter</fullName>
    </recommendedName>
</protein>
<feature type="compositionally biased region" description="Basic and acidic residues" evidence="15">
    <location>
        <begin position="116"/>
        <end position="127"/>
    </location>
</feature>
<evidence type="ECO:0000256" key="8">
    <source>
        <dbReference type="ARBA" id="ARBA00022989"/>
    </source>
</evidence>
<keyword evidence="8 14" id="KW-1133">Transmembrane helix</keyword>
<dbReference type="Gene3D" id="2.40.128.330">
    <property type="match status" value="1"/>
</dbReference>
<dbReference type="AlphaFoldDB" id="A0AAN9UZ60"/>
<proteinExistence type="inferred from homology"/>
<dbReference type="InterPro" id="IPR039204">
    <property type="entry name" value="MRS2-like"/>
</dbReference>
<sequence>MASLRTPVPSAGLLRFLRSQSENLSFFSPNNAPAPGIRHATRRAWCAAKRRAQEYSRLNQTLHCQRGESLQAGILDLNSLLQPRSSRVSSGLRVKNPKLPSQARIGVRYACTDEKKSTSQPTWKERIWGMGSRKPAKPLEPDDLPNGDGDGENNSMFNIRRQLSQKAALEPRLRCTEVDETGNVIVVDGEFKKSELIARFGLLPRDLRKIDSSNLPHILVRPTAILLNLLHLKVLIKYNRVLLFDVYGTKASYPQSAFMYDLQGKLQQKAPQSNGGLPYEFRALEAVLQSVTQELEADFEAVRDPVIRVLSELEDDIDRHKLRILLILSKRVSTFEQKAKLVRDAIEELLEADDDLASMYLTEKTHDLVRGVDDHTEVEMLLESYHKLCDEIVQEAQNLVSGIRNTEEIIRAILDANRNALMLLDLRFSVGTLGLAMGTFIAGLYGMNLENFIEETNWGFSAVTGVSILFSLWVCRYGLLKLRKVQRVKMQGVDESLGGLPSAGGEYHWFKDEGHGGLLDPRNREKLRRLNSLKAAANSDNKALRKRWWRMFE</sequence>
<evidence type="ECO:0000256" key="9">
    <source>
        <dbReference type="ARBA" id="ARBA00023065"/>
    </source>
</evidence>
<keyword evidence="11 14" id="KW-0472">Membrane</keyword>
<evidence type="ECO:0000256" key="6">
    <source>
        <dbReference type="ARBA" id="ARBA00022842"/>
    </source>
</evidence>
<dbReference type="SUPFAM" id="SSF144083">
    <property type="entry name" value="Magnesium transport protein CorA, transmembrane region"/>
    <property type="match status" value="1"/>
</dbReference>
<dbReference type="EMBL" id="JAKJXP020000006">
    <property type="protein sequence ID" value="KAK7756596.1"/>
    <property type="molecule type" value="Genomic_DNA"/>
</dbReference>
<evidence type="ECO:0000256" key="7">
    <source>
        <dbReference type="ARBA" id="ARBA00022946"/>
    </source>
</evidence>
<evidence type="ECO:0000256" key="3">
    <source>
        <dbReference type="ARBA" id="ARBA00022448"/>
    </source>
</evidence>
<dbReference type="Proteomes" id="UP001320420">
    <property type="component" value="Unassembled WGS sequence"/>
</dbReference>
<evidence type="ECO:0000256" key="12">
    <source>
        <dbReference type="ARBA" id="ARBA00046105"/>
    </source>
</evidence>
<comment type="subunit">
    <text evidence="13">Homopentamer. Forms homooligomers. Interacts with MFM1.</text>
</comment>
<feature type="transmembrane region" description="Helical" evidence="14">
    <location>
        <begin position="428"/>
        <end position="446"/>
    </location>
</feature>
<gene>
    <name evidence="16" type="primary">MRS2</name>
    <name evidence="16" type="ORF">SLS62_001433</name>
</gene>
<dbReference type="GO" id="GO:0015095">
    <property type="term" value="F:magnesium ion transmembrane transporter activity"/>
    <property type="evidence" value="ECO:0007669"/>
    <property type="project" value="UniProtKB-ARBA"/>
</dbReference>
<dbReference type="PANTHER" id="PTHR13890">
    <property type="entry name" value="RNA SPLICING PROTEIN MRS2, MITOCHONDRIAL"/>
    <property type="match status" value="1"/>
</dbReference>
<keyword evidence="4 14" id="KW-0812">Transmembrane</keyword>
<dbReference type="FunFam" id="1.20.58.340:FF:000005">
    <property type="entry name" value="Inner membrane magnesium transporter MRS2"/>
    <property type="match status" value="1"/>
</dbReference>